<proteinExistence type="predicted"/>
<dbReference type="Proteomes" id="UP001283361">
    <property type="component" value="Unassembled WGS sequence"/>
</dbReference>
<protein>
    <submittedName>
        <fullName evidence="1">Uncharacterized protein</fullName>
    </submittedName>
</protein>
<evidence type="ECO:0000313" key="2">
    <source>
        <dbReference type="Proteomes" id="UP001283361"/>
    </source>
</evidence>
<accession>A0AAE0YTP1</accession>
<sequence length="153" mass="17054">MQQAPGIEESESHFHVSLGHDEQNQLAEMEETFTGYESDKDFIPTIEDLLHCSESDISSDGAMPSKQVITRKNGILLKTSTPRRTKLSFSAIIEISDFESHTDLLDFGFRYMNDAEKYCMSDCADTFYISQLSDSAGHSAVTSPCPATARQSR</sequence>
<dbReference type="AlphaFoldDB" id="A0AAE0YTP1"/>
<name>A0AAE0YTP1_9GAST</name>
<evidence type="ECO:0000313" key="1">
    <source>
        <dbReference type="EMBL" id="KAK3755960.1"/>
    </source>
</evidence>
<dbReference type="EMBL" id="JAWDGP010005577">
    <property type="protein sequence ID" value="KAK3755960.1"/>
    <property type="molecule type" value="Genomic_DNA"/>
</dbReference>
<reference evidence="1" key="1">
    <citation type="journal article" date="2023" name="G3 (Bethesda)">
        <title>A reference genome for the long-term kleptoplast-retaining sea slug Elysia crispata morphotype clarki.</title>
        <authorList>
            <person name="Eastman K.E."/>
            <person name="Pendleton A.L."/>
            <person name="Shaikh M.A."/>
            <person name="Suttiyut T."/>
            <person name="Ogas R."/>
            <person name="Tomko P."/>
            <person name="Gavelis G."/>
            <person name="Widhalm J.R."/>
            <person name="Wisecaver J.H."/>
        </authorList>
    </citation>
    <scope>NUCLEOTIDE SEQUENCE</scope>
    <source>
        <strain evidence="1">ECLA1</strain>
    </source>
</reference>
<gene>
    <name evidence="1" type="ORF">RRG08_018194</name>
</gene>
<keyword evidence="2" id="KW-1185">Reference proteome</keyword>
<organism evidence="1 2">
    <name type="scientific">Elysia crispata</name>
    <name type="common">lettuce slug</name>
    <dbReference type="NCBI Taxonomy" id="231223"/>
    <lineage>
        <taxon>Eukaryota</taxon>
        <taxon>Metazoa</taxon>
        <taxon>Spiralia</taxon>
        <taxon>Lophotrochozoa</taxon>
        <taxon>Mollusca</taxon>
        <taxon>Gastropoda</taxon>
        <taxon>Heterobranchia</taxon>
        <taxon>Euthyneura</taxon>
        <taxon>Panpulmonata</taxon>
        <taxon>Sacoglossa</taxon>
        <taxon>Placobranchoidea</taxon>
        <taxon>Plakobranchidae</taxon>
        <taxon>Elysia</taxon>
    </lineage>
</organism>
<comment type="caution">
    <text evidence="1">The sequence shown here is derived from an EMBL/GenBank/DDBJ whole genome shotgun (WGS) entry which is preliminary data.</text>
</comment>